<comment type="caution">
    <text evidence="1">The sequence shown here is derived from an EMBL/GenBank/DDBJ whole genome shotgun (WGS) entry which is preliminary data.</text>
</comment>
<dbReference type="EMBL" id="BONV01000011">
    <property type="protein sequence ID" value="GIG79979.1"/>
    <property type="molecule type" value="Genomic_DNA"/>
</dbReference>
<dbReference type="AlphaFoldDB" id="A0A8J3LY40"/>
<keyword evidence="2" id="KW-1185">Reference proteome</keyword>
<gene>
    <name evidence="1" type="ORF">Pka01_31060</name>
</gene>
<organism evidence="1 2">
    <name type="scientific">Planotetraspora kaengkrachanensis</name>
    <dbReference type="NCBI Taxonomy" id="575193"/>
    <lineage>
        <taxon>Bacteria</taxon>
        <taxon>Bacillati</taxon>
        <taxon>Actinomycetota</taxon>
        <taxon>Actinomycetes</taxon>
        <taxon>Streptosporangiales</taxon>
        <taxon>Streptosporangiaceae</taxon>
        <taxon>Planotetraspora</taxon>
    </lineage>
</organism>
<accession>A0A8J3LY40</accession>
<proteinExistence type="predicted"/>
<name>A0A8J3LY40_9ACTN</name>
<reference evidence="1 2" key="1">
    <citation type="submission" date="2021-01" db="EMBL/GenBank/DDBJ databases">
        <title>Whole genome shotgun sequence of Planotetraspora kaengkrachanensis NBRC 104272.</title>
        <authorList>
            <person name="Komaki H."/>
            <person name="Tamura T."/>
        </authorList>
    </citation>
    <scope>NUCLEOTIDE SEQUENCE [LARGE SCALE GENOMIC DNA]</scope>
    <source>
        <strain evidence="1 2">NBRC 104272</strain>
    </source>
</reference>
<dbReference type="RefSeq" id="WP_203883414.1">
    <property type="nucleotide sequence ID" value="NZ_BAABHH010000005.1"/>
</dbReference>
<evidence type="ECO:0000313" key="2">
    <source>
        <dbReference type="Proteomes" id="UP000630097"/>
    </source>
</evidence>
<sequence>MGVNPAVGRLKWAVGDLTVSGGGRVMRVLAIGQVRPDTATLAPDADPGGEREHVVTVALIPMPGGAETITCLGCLWKTHLWIDATHTNRSSGARMRLIRCSSCFVDAMDFRDCAIHTTSTTVRPHHLARRRSW</sequence>
<dbReference type="Proteomes" id="UP000630097">
    <property type="component" value="Unassembled WGS sequence"/>
</dbReference>
<evidence type="ECO:0000313" key="1">
    <source>
        <dbReference type="EMBL" id="GIG79979.1"/>
    </source>
</evidence>
<protein>
    <submittedName>
        <fullName evidence="1">Uncharacterized protein</fullName>
    </submittedName>
</protein>